<proteinExistence type="predicted"/>
<dbReference type="Ensembl" id="ENSSGRT00000055900.1">
    <property type="protein sequence ID" value="ENSSGRP00000052321.1"/>
    <property type="gene ID" value="ENSSGRG00000027651.1"/>
</dbReference>
<dbReference type="InParanoid" id="A0A672NR77"/>
<evidence type="ECO:0000313" key="1">
    <source>
        <dbReference type="Ensembl" id="ENSSGRP00000052321.1"/>
    </source>
</evidence>
<accession>A0A672NR77</accession>
<protein>
    <submittedName>
        <fullName evidence="1">Uncharacterized protein</fullName>
    </submittedName>
</protein>
<dbReference type="AlphaFoldDB" id="A0A672NR77"/>
<reference evidence="1" key="2">
    <citation type="submission" date="2025-09" db="UniProtKB">
        <authorList>
            <consortium name="Ensembl"/>
        </authorList>
    </citation>
    <scope>IDENTIFICATION</scope>
</reference>
<keyword evidence="2" id="KW-1185">Reference proteome</keyword>
<evidence type="ECO:0000313" key="2">
    <source>
        <dbReference type="Proteomes" id="UP000472262"/>
    </source>
</evidence>
<name>A0A672NR77_SINGR</name>
<dbReference type="Proteomes" id="UP000472262">
    <property type="component" value="Unassembled WGS sequence"/>
</dbReference>
<organism evidence="1 2">
    <name type="scientific">Sinocyclocheilus grahami</name>
    <name type="common">Dianchi golden-line fish</name>
    <name type="synonym">Barbus grahami</name>
    <dbReference type="NCBI Taxonomy" id="75366"/>
    <lineage>
        <taxon>Eukaryota</taxon>
        <taxon>Metazoa</taxon>
        <taxon>Chordata</taxon>
        <taxon>Craniata</taxon>
        <taxon>Vertebrata</taxon>
        <taxon>Euteleostomi</taxon>
        <taxon>Actinopterygii</taxon>
        <taxon>Neopterygii</taxon>
        <taxon>Teleostei</taxon>
        <taxon>Ostariophysi</taxon>
        <taxon>Cypriniformes</taxon>
        <taxon>Cyprinidae</taxon>
        <taxon>Cyprininae</taxon>
        <taxon>Sinocyclocheilus</taxon>
    </lineage>
</organism>
<reference evidence="1" key="1">
    <citation type="submission" date="2025-08" db="UniProtKB">
        <authorList>
            <consortium name="Ensembl"/>
        </authorList>
    </citation>
    <scope>IDENTIFICATION</scope>
</reference>
<sequence length="73" mass="8130">MRTLSQLMSSPSLSDLIRSERSALDDRNNQQHRAGTNATWNRVNNAVLKCNKITITSSSVCVCVCMRRQTASC</sequence>